<dbReference type="Gene3D" id="2.60.120.680">
    <property type="entry name" value="GOLD domain"/>
    <property type="match status" value="1"/>
</dbReference>
<gene>
    <name evidence="1" type="ORF">JYZ213_LOCUS47194</name>
</gene>
<evidence type="ECO:0000313" key="1">
    <source>
        <dbReference type="EMBL" id="CAF1567368.1"/>
    </source>
</evidence>
<reference evidence="1" key="1">
    <citation type="submission" date="2021-02" db="EMBL/GenBank/DDBJ databases">
        <authorList>
            <person name="Nowell W R."/>
        </authorList>
    </citation>
    <scope>NUCLEOTIDE SEQUENCE</scope>
</reference>
<dbReference type="InterPro" id="IPR052269">
    <property type="entry name" value="Golgi-PI4KB_interaction"/>
</dbReference>
<dbReference type="PANTHER" id="PTHR22973:SF12">
    <property type="entry name" value="LD35087P"/>
    <property type="match status" value="1"/>
</dbReference>
<comment type="caution">
    <text evidence="1">The sequence shown here is derived from an EMBL/GenBank/DDBJ whole genome shotgun (WGS) entry which is preliminary data.</text>
</comment>
<dbReference type="EMBL" id="CAJNOG010008051">
    <property type="protein sequence ID" value="CAF1567368.1"/>
    <property type="molecule type" value="Genomic_DNA"/>
</dbReference>
<sequence>MVLLYTEYPTISPANMWTRKDLKEFKDAVRKEKDAVIKIGRGETVT</sequence>
<dbReference type="AlphaFoldDB" id="A0A815Y9L5"/>
<dbReference type="Proteomes" id="UP000663845">
    <property type="component" value="Unassembled WGS sequence"/>
</dbReference>
<dbReference type="GO" id="GO:0000139">
    <property type="term" value="C:Golgi membrane"/>
    <property type="evidence" value="ECO:0007669"/>
    <property type="project" value="TreeGrafter"/>
</dbReference>
<feature type="non-terminal residue" evidence="1">
    <location>
        <position position="1"/>
    </location>
</feature>
<organism evidence="1 2">
    <name type="scientific">Adineta steineri</name>
    <dbReference type="NCBI Taxonomy" id="433720"/>
    <lineage>
        <taxon>Eukaryota</taxon>
        <taxon>Metazoa</taxon>
        <taxon>Spiralia</taxon>
        <taxon>Gnathifera</taxon>
        <taxon>Rotifera</taxon>
        <taxon>Eurotatoria</taxon>
        <taxon>Bdelloidea</taxon>
        <taxon>Adinetida</taxon>
        <taxon>Adinetidae</taxon>
        <taxon>Adineta</taxon>
    </lineage>
</organism>
<proteinExistence type="predicted"/>
<name>A0A815Y9L5_9BILA</name>
<evidence type="ECO:0000313" key="2">
    <source>
        <dbReference type="Proteomes" id="UP000663845"/>
    </source>
</evidence>
<accession>A0A815Y9L5</accession>
<dbReference type="PANTHER" id="PTHR22973">
    <property type="entry name" value="LD35087P"/>
    <property type="match status" value="1"/>
</dbReference>
<protein>
    <submittedName>
        <fullName evidence="1">Uncharacterized protein</fullName>
    </submittedName>
</protein>